<evidence type="ECO:0000313" key="2">
    <source>
        <dbReference type="EMBL" id="EKC45895.1"/>
    </source>
</evidence>
<protein>
    <submittedName>
        <fullName evidence="2">Uncharacterized protein</fullName>
    </submittedName>
</protein>
<gene>
    <name evidence="2" type="ORF">OBE_16610</name>
</gene>
<comment type="caution">
    <text evidence="2">The sequence shown here is derived from an EMBL/GenBank/DDBJ whole genome shotgun (WGS) entry which is preliminary data.</text>
</comment>
<feature type="transmembrane region" description="Helical" evidence="1">
    <location>
        <begin position="199"/>
        <end position="222"/>
    </location>
</feature>
<sequence>MGGMGRNFNGSYEEYALLPIKNVFKIDTFSKLVDITDEQKKDLLEKYSKLPDAEIIKDLSESVYRIIRPDSPFYDYALTTIRNYNTSICPPVEKMKTILTKMFSNEVEENMSLEENHRLVNESLTKFTTLFNQYSINYYIVGALPCFLKTGQQLFKYHDDIDIMVKDDISKIAKIVELSGYKFQDDRFPNLEKFQEIQIIILVILNIIVKLKLLFLFCHSYAS</sequence>
<proteinExistence type="predicted"/>
<dbReference type="AlphaFoldDB" id="K1RWK5"/>
<organism evidence="2">
    <name type="scientific">human gut metagenome</name>
    <dbReference type="NCBI Taxonomy" id="408170"/>
    <lineage>
        <taxon>unclassified sequences</taxon>
        <taxon>metagenomes</taxon>
        <taxon>organismal metagenomes</taxon>
    </lineage>
</organism>
<name>K1RWK5_9ZZZZ</name>
<dbReference type="EMBL" id="AJWZ01011252">
    <property type="protein sequence ID" value="EKC45895.1"/>
    <property type="molecule type" value="Genomic_DNA"/>
</dbReference>
<accession>K1RWK5</accession>
<keyword evidence="1" id="KW-0472">Membrane</keyword>
<keyword evidence="1" id="KW-0812">Transmembrane</keyword>
<reference evidence="2" key="1">
    <citation type="journal article" date="2013" name="Environ. Microbiol.">
        <title>Microbiota from the distal guts of lean and obese adolescents exhibit partial functional redundancy besides clear differences in community structure.</title>
        <authorList>
            <person name="Ferrer M."/>
            <person name="Ruiz A."/>
            <person name="Lanza F."/>
            <person name="Haange S.B."/>
            <person name="Oberbach A."/>
            <person name="Till H."/>
            <person name="Bargiela R."/>
            <person name="Campoy C."/>
            <person name="Segura M.T."/>
            <person name="Richter M."/>
            <person name="von Bergen M."/>
            <person name="Seifert J."/>
            <person name="Suarez A."/>
        </authorList>
    </citation>
    <scope>NUCLEOTIDE SEQUENCE</scope>
</reference>
<evidence type="ECO:0000256" key="1">
    <source>
        <dbReference type="SAM" id="Phobius"/>
    </source>
</evidence>
<keyword evidence="1" id="KW-1133">Transmembrane helix</keyword>